<evidence type="ECO:0000259" key="10">
    <source>
        <dbReference type="Pfam" id="PF10502"/>
    </source>
</evidence>
<keyword evidence="12" id="KW-1185">Reference proteome</keyword>
<dbReference type="InterPro" id="IPR019533">
    <property type="entry name" value="Peptidase_S26"/>
</dbReference>
<comment type="catalytic activity">
    <reaction evidence="1">
        <text>Cleavage of hydrophobic, N-terminal signal or leader sequences from secreted and periplasmic proteins.</text>
        <dbReference type="EC" id="3.4.21.89"/>
    </reaction>
</comment>
<dbReference type="PANTHER" id="PTHR43390:SF1">
    <property type="entry name" value="CHLOROPLAST PROCESSING PEPTIDASE"/>
    <property type="match status" value="1"/>
</dbReference>
<keyword evidence="9" id="KW-0472">Membrane</keyword>
<reference evidence="11 12" key="1">
    <citation type="submission" date="2020-07" db="EMBL/GenBank/DDBJ databases">
        <title>Thermogemmata thermophila gen. nov., sp. nov., a novel moderate thermophilic planctomycete from a Kamchatka hot spring.</title>
        <authorList>
            <person name="Elcheninov A.G."/>
            <person name="Podosokorskaya O.A."/>
            <person name="Kovaleva O.L."/>
            <person name="Novikov A."/>
            <person name="Bonch-Osmolovskaya E.A."/>
            <person name="Toshchakov S.V."/>
            <person name="Kublanov I.V."/>
        </authorList>
    </citation>
    <scope>NUCLEOTIDE SEQUENCE [LARGE SCALE GENOMIC DNA]</scope>
    <source>
        <strain evidence="11 12">2918</strain>
    </source>
</reference>
<dbReference type="RefSeq" id="WP_194536928.1">
    <property type="nucleotide sequence ID" value="NZ_JACEFB010000002.1"/>
</dbReference>
<gene>
    <name evidence="11" type="ORF">H0921_04950</name>
</gene>
<comment type="caution">
    <text evidence="11">The sequence shown here is derived from an EMBL/GenBank/DDBJ whole genome shotgun (WGS) entry which is preliminary data.</text>
</comment>
<dbReference type="GO" id="GO:0006465">
    <property type="term" value="P:signal peptide processing"/>
    <property type="evidence" value="ECO:0007669"/>
    <property type="project" value="InterPro"/>
</dbReference>
<evidence type="ECO:0000256" key="3">
    <source>
        <dbReference type="ARBA" id="ARBA00013208"/>
    </source>
</evidence>
<evidence type="ECO:0000256" key="5">
    <source>
        <dbReference type="ARBA" id="ARBA00022801"/>
    </source>
</evidence>
<feature type="region of interest" description="Disordered" evidence="8">
    <location>
        <begin position="1"/>
        <end position="22"/>
    </location>
</feature>
<evidence type="ECO:0000256" key="9">
    <source>
        <dbReference type="SAM" id="Phobius"/>
    </source>
</evidence>
<dbReference type="CDD" id="cd06530">
    <property type="entry name" value="S26_SPase_I"/>
    <property type="match status" value="1"/>
</dbReference>
<keyword evidence="5" id="KW-0378">Hydrolase</keyword>
<feature type="active site" evidence="7">
    <location>
        <position position="157"/>
    </location>
</feature>
<accession>A0A7V8VCG7</accession>
<dbReference type="GO" id="GO:0004252">
    <property type="term" value="F:serine-type endopeptidase activity"/>
    <property type="evidence" value="ECO:0007669"/>
    <property type="project" value="InterPro"/>
</dbReference>
<comment type="similarity">
    <text evidence="2">Belongs to the peptidase S26 family.</text>
</comment>
<dbReference type="PROSITE" id="PS00760">
    <property type="entry name" value="SPASE_I_2"/>
    <property type="match status" value="1"/>
</dbReference>
<feature type="domain" description="Peptidase S26" evidence="10">
    <location>
        <begin position="429"/>
        <end position="472"/>
    </location>
</feature>
<dbReference type="InterPro" id="IPR019757">
    <property type="entry name" value="Pept_S26A_signal_pept_1_Lys-AS"/>
</dbReference>
<name>A0A7V8VCG7_9BACT</name>
<evidence type="ECO:0000313" key="11">
    <source>
        <dbReference type="EMBL" id="MBA2225508.1"/>
    </source>
</evidence>
<feature type="domain" description="Peptidase S26" evidence="10">
    <location>
        <begin position="118"/>
        <end position="193"/>
    </location>
</feature>
<protein>
    <recommendedName>
        <fullName evidence="4">Signal peptidase I</fullName>
        <ecNumber evidence="3">3.4.21.89</ecNumber>
    </recommendedName>
    <alternativeName>
        <fullName evidence="6">Leader peptidase I</fullName>
    </alternativeName>
</protein>
<proteinExistence type="inferred from homology"/>
<evidence type="ECO:0000256" key="8">
    <source>
        <dbReference type="SAM" id="MobiDB-lite"/>
    </source>
</evidence>
<keyword evidence="9" id="KW-1133">Transmembrane helix</keyword>
<dbReference type="AlphaFoldDB" id="A0A7V8VCG7"/>
<organism evidence="11 12">
    <name type="scientific">Thermogemmata fonticola</name>
    <dbReference type="NCBI Taxonomy" id="2755323"/>
    <lineage>
        <taxon>Bacteria</taxon>
        <taxon>Pseudomonadati</taxon>
        <taxon>Planctomycetota</taxon>
        <taxon>Planctomycetia</taxon>
        <taxon>Gemmatales</taxon>
        <taxon>Gemmataceae</taxon>
        <taxon>Thermogemmata</taxon>
    </lineage>
</organism>
<dbReference type="GO" id="GO:0016020">
    <property type="term" value="C:membrane"/>
    <property type="evidence" value="ECO:0007669"/>
    <property type="project" value="InterPro"/>
</dbReference>
<dbReference type="CDD" id="cd06462">
    <property type="entry name" value="Peptidase_S24_S26"/>
    <property type="match status" value="1"/>
</dbReference>
<feature type="active site" evidence="7">
    <location>
        <position position="62"/>
    </location>
</feature>
<dbReference type="InterPro" id="IPR000223">
    <property type="entry name" value="Pept_S26A_signal_pept_1"/>
</dbReference>
<dbReference type="GO" id="GO:0009003">
    <property type="term" value="F:signal peptidase activity"/>
    <property type="evidence" value="ECO:0007669"/>
    <property type="project" value="UniProtKB-EC"/>
</dbReference>
<evidence type="ECO:0000256" key="4">
    <source>
        <dbReference type="ARBA" id="ARBA00019232"/>
    </source>
</evidence>
<evidence type="ECO:0000313" key="12">
    <source>
        <dbReference type="Proteomes" id="UP000542342"/>
    </source>
</evidence>
<dbReference type="EMBL" id="JACEFB010000002">
    <property type="protein sequence ID" value="MBA2225508.1"/>
    <property type="molecule type" value="Genomic_DNA"/>
</dbReference>
<dbReference type="PRINTS" id="PR00727">
    <property type="entry name" value="LEADERPTASE"/>
</dbReference>
<dbReference type="Pfam" id="PF10502">
    <property type="entry name" value="Peptidase_S26"/>
    <property type="match status" value="2"/>
</dbReference>
<sequence>MSRTNSAQREESRSRVGGKQQFSDNKQRMEWRRFFHTGVLVFCLLLLVRACLVSAFVIPSGSMAPVLRGGHRIKSCPCCGYEVAVGYVPRSGGEEIAHRARCPNCGQEFPVTDAPIVGGDRILVDKNVFHWRDPRRWEVVVFSPLEASVEDPLFYVKRVVGLPGESIRLWEGDVYANGQLCRKSWRQMREMRQIVMDMDYPPCPQGWSYRWLVEPSEGDPRLPRQEASFQVQRAGTEVLQGGTLTFHAAQTPQSQQCLTYRHWDYQQQREEPLRAENTYNGAVRGRAFLPPIHDFGLECVVEVLTCHPTGELALRLFDGADPAEAIIPIGGDQRRSYHLWAARRDRNVTTCAQPWQGGTSHSLAFACIDRRAVLVVDNKVLLWLDLPPVQRRSAVSRPLQLGVRGACLRLRHFRLFTDVYYYHDGIHASEQAAHLGPDEYFLLGDNSANSTDSRHWKYPGIPRSAMVGRPFLIHQPLRAVSVPWTKGSSRVTQMLDWSRLRWLR</sequence>
<evidence type="ECO:0000256" key="1">
    <source>
        <dbReference type="ARBA" id="ARBA00000677"/>
    </source>
</evidence>
<dbReference type="EC" id="3.4.21.89" evidence="3"/>
<dbReference type="Gene3D" id="2.10.109.10">
    <property type="entry name" value="Umud Fragment, subunit A"/>
    <property type="match status" value="2"/>
</dbReference>
<evidence type="ECO:0000256" key="7">
    <source>
        <dbReference type="PIRSR" id="PIRSR600223-1"/>
    </source>
</evidence>
<feature type="transmembrane region" description="Helical" evidence="9">
    <location>
        <begin position="34"/>
        <end position="58"/>
    </location>
</feature>
<dbReference type="Proteomes" id="UP000542342">
    <property type="component" value="Unassembled WGS sequence"/>
</dbReference>
<dbReference type="InterPro" id="IPR036286">
    <property type="entry name" value="LexA/Signal_pep-like_sf"/>
</dbReference>
<evidence type="ECO:0000256" key="6">
    <source>
        <dbReference type="ARBA" id="ARBA00029906"/>
    </source>
</evidence>
<dbReference type="SUPFAM" id="SSF51306">
    <property type="entry name" value="LexA/Signal peptidase"/>
    <property type="match status" value="2"/>
</dbReference>
<keyword evidence="9" id="KW-0812">Transmembrane</keyword>
<dbReference type="PANTHER" id="PTHR43390">
    <property type="entry name" value="SIGNAL PEPTIDASE I"/>
    <property type="match status" value="1"/>
</dbReference>
<evidence type="ECO:0000256" key="2">
    <source>
        <dbReference type="ARBA" id="ARBA00009370"/>
    </source>
</evidence>